<reference evidence="2" key="1">
    <citation type="journal article" date="2005" name="Nature">
        <title>The map-based sequence of the rice genome.</title>
        <authorList>
            <consortium name="International rice genome sequencing project (IRGSP)"/>
            <person name="Matsumoto T."/>
            <person name="Wu J."/>
            <person name="Kanamori H."/>
            <person name="Katayose Y."/>
            <person name="Fujisawa M."/>
            <person name="Namiki N."/>
            <person name="Mizuno H."/>
            <person name="Yamamoto K."/>
            <person name="Antonio B.A."/>
            <person name="Baba T."/>
            <person name="Sakata K."/>
            <person name="Nagamura Y."/>
            <person name="Aoki H."/>
            <person name="Arikawa K."/>
            <person name="Arita K."/>
            <person name="Bito T."/>
            <person name="Chiden Y."/>
            <person name="Fujitsuka N."/>
            <person name="Fukunaka R."/>
            <person name="Hamada M."/>
            <person name="Harada C."/>
            <person name="Hayashi A."/>
            <person name="Hijishita S."/>
            <person name="Honda M."/>
            <person name="Hosokawa S."/>
            <person name="Ichikawa Y."/>
            <person name="Idonuma A."/>
            <person name="Iijima M."/>
            <person name="Ikeda M."/>
            <person name="Ikeno M."/>
            <person name="Ito K."/>
            <person name="Ito S."/>
            <person name="Ito T."/>
            <person name="Ito Y."/>
            <person name="Ito Y."/>
            <person name="Iwabuchi A."/>
            <person name="Kamiya K."/>
            <person name="Karasawa W."/>
            <person name="Kurita K."/>
            <person name="Katagiri S."/>
            <person name="Kikuta A."/>
            <person name="Kobayashi H."/>
            <person name="Kobayashi N."/>
            <person name="Machita K."/>
            <person name="Maehara T."/>
            <person name="Masukawa M."/>
            <person name="Mizubayashi T."/>
            <person name="Mukai Y."/>
            <person name="Nagasaki H."/>
            <person name="Nagata Y."/>
            <person name="Naito S."/>
            <person name="Nakashima M."/>
            <person name="Nakama Y."/>
            <person name="Nakamichi Y."/>
            <person name="Nakamura M."/>
            <person name="Meguro A."/>
            <person name="Negishi M."/>
            <person name="Ohta I."/>
            <person name="Ohta T."/>
            <person name="Okamoto M."/>
            <person name="Ono N."/>
            <person name="Saji S."/>
            <person name="Sakaguchi M."/>
            <person name="Sakai K."/>
            <person name="Shibata M."/>
            <person name="Shimokawa T."/>
            <person name="Song J."/>
            <person name="Takazaki Y."/>
            <person name="Terasawa K."/>
            <person name="Tsugane M."/>
            <person name="Tsuji K."/>
            <person name="Ueda S."/>
            <person name="Waki K."/>
            <person name="Yamagata H."/>
            <person name="Yamamoto M."/>
            <person name="Yamamoto S."/>
            <person name="Yamane H."/>
            <person name="Yoshiki S."/>
            <person name="Yoshihara R."/>
            <person name="Yukawa K."/>
            <person name="Zhong H."/>
            <person name="Yano M."/>
            <person name="Yuan Q."/>
            <person name="Ouyang S."/>
            <person name="Liu J."/>
            <person name="Jones K.M."/>
            <person name="Gansberger K."/>
            <person name="Moffat K."/>
            <person name="Hill J."/>
            <person name="Bera J."/>
            <person name="Fadrosh D."/>
            <person name="Jin S."/>
            <person name="Johri S."/>
            <person name="Kim M."/>
            <person name="Overton L."/>
            <person name="Reardon M."/>
            <person name="Tsitrin T."/>
            <person name="Vuong H."/>
            <person name="Weaver B."/>
            <person name="Ciecko A."/>
            <person name="Tallon L."/>
            <person name="Jackson J."/>
            <person name="Pai G."/>
            <person name="Aken S.V."/>
            <person name="Utterback T."/>
            <person name="Reidmuller S."/>
            <person name="Feldblyum T."/>
            <person name="Hsiao J."/>
            <person name="Zismann V."/>
            <person name="Iobst S."/>
            <person name="de Vazeille A.R."/>
            <person name="Buell C.R."/>
            <person name="Ying K."/>
            <person name="Li Y."/>
            <person name="Lu T."/>
            <person name="Huang Y."/>
            <person name="Zhao Q."/>
            <person name="Feng Q."/>
            <person name="Zhang L."/>
            <person name="Zhu J."/>
            <person name="Weng Q."/>
            <person name="Mu J."/>
            <person name="Lu Y."/>
            <person name="Fan D."/>
            <person name="Liu Y."/>
            <person name="Guan J."/>
            <person name="Zhang Y."/>
            <person name="Yu S."/>
            <person name="Liu X."/>
            <person name="Zhang Y."/>
            <person name="Hong G."/>
            <person name="Han B."/>
            <person name="Choisne N."/>
            <person name="Demange N."/>
            <person name="Orjeda G."/>
            <person name="Samain S."/>
            <person name="Cattolico L."/>
            <person name="Pelletier E."/>
            <person name="Couloux A."/>
            <person name="Segurens B."/>
            <person name="Wincker P."/>
            <person name="D'Hont A."/>
            <person name="Scarpelli C."/>
            <person name="Weissenbach J."/>
            <person name="Salanoubat M."/>
            <person name="Quetier F."/>
            <person name="Yu Y."/>
            <person name="Kim H.R."/>
            <person name="Rambo T."/>
            <person name="Currie J."/>
            <person name="Collura K."/>
            <person name="Luo M."/>
            <person name="Yang T."/>
            <person name="Ammiraju J.S.S."/>
            <person name="Engler F."/>
            <person name="Soderlund C."/>
            <person name="Wing R.A."/>
            <person name="Palmer L.E."/>
            <person name="de la Bastide M."/>
            <person name="Spiegel L."/>
            <person name="Nascimento L."/>
            <person name="Zutavern T."/>
            <person name="O'Shaughnessy A."/>
            <person name="Dike S."/>
            <person name="Dedhia N."/>
            <person name="Preston R."/>
            <person name="Balija V."/>
            <person name="McCombie W.R."/>
            <person name="Chow T."/>
            <person name="Chen H."/>
            <person name="Chung M."/>
            <person name="Chen C."/>
            <person name="Shaw J."/>
            <person name="Wu H."/>
            <person name="Hsiao K."/>
            <person name="Chao Y."/>
            <person name="Chu M."/>
            <person name="Cheng C."/>
            <person name="Hour A."/>
            <person name="Lee P."/>
            <person name="Lin S."/>
            <person name="Lin Y."/>
            <person name="Liou J."/>
            <person name="Liu S."/>
            <person name="Hsing Y."/>
            <person name="Raghuvanshi S."/>
            <person name="Mohanty A."/>
            <person name="Bharti A.K."/>
            <person name="Gaur A."/>
            <person name="Gupta V."/>
            <person name="Kumar D."/>
            <person name="Ravi V."/>
            <person name="Vij S."/>
            <person name="Kapur A."/>
            <person name="Khurana P."/>
            <person name="Khurana P."/>
            <person name="Khurana J.P."/>
            <person name="Tyagi A.K."/>
            <person name="Gaikwad K."/>
            <person name="Singh A."/>
            <person name="Dalal V."/>
            <person name="Srivastava S."/>
            <person name="Dixit A."/>
            <person name="Pal A.K."/>
            <person name="Ghazi I.A."/>
            <person name="Yadav M."/>
            <person name="Pandit A."/>
            <person name="Bhargava A."/>
            <person name="Sureshbabu K."/>
            <person name="Batra K."/>
            <person name="Sharma T.R."/>
            <person name="Mohapatra T."/>
            <person name="Singh N.K."/>
            <person name="Messing J."/>
            <person name="Nelson A.B."/>
            <person name="Fuks G."/>
            <person name="Kavchok S."/>
            <person name="Keizer G."/>
            <person name="Linton E."/>
            <person name="Llaca V."/>
            <person name="Song R."/>
            <person name="Tanyolac B."/>
            <person name="Young S."/>
            <person name="Ho-Il K."/>
            <person name="Hahn J.H."/>
            <person name="Sangsakoo G."/>
            <person name="Vanavichit A."/>
            <person name="de Mattos Luiz.A.T."/>
            <person name="Zimmer P.D."/>
            <person name="Malone G."/>
            <person name="Dellagostin O."/>
            <person name="de Oliveira A.C."/>
            <person name="Bevan M."/>
            <person name="Bancroft I."/>
            <person name="Minx P."/>
            <person name="Cordum H."/>
            <person name="Wilson R."/>
            <person name="Cheng Z."/>
            <person name="Jin W."/>
            <person name="Jiang J."/>
            <person name="Leong S.A."/>
            <person name="Iwama H."/>
            <person name="Gojobori T."/>
            <person name="Itoh T."/>
            <person name="Niimura Y."/>
            <person name="Fujii Y."/>
            <person name="Habara T."/>
            <person name="Sakai H."/>
            <person name="Sato Y."/>
            <person name="Wilson G."/>
            <person name="Kumar K."/>
            <person name="McCouch S."/>
            <person name="Juretic N."/>
            <person name="Hoen D."/>
            <person name="Wright S."/>
            <person name="Bruskiewich R."/>
            <person name="Bureau T."/>
            <person name="Miyao A."/>
            <person name="Hirochika H."/>
            <person name="Nishikawa T."/>
            <person name="Kadowaki K."/>
            <person name="Sugiura M."/>
            <person name="Burr B."/>
            <person name="Sasaki T."/>
        </authorList>
    </citation>
    <scope>NUCLEOTIDE SEQUENCE [LARGE SCALE GENOMIC DNA]</scope>
    <source>
        <strain evidence="2">cv. Nipponbare</strain>
    </source>
</reference>
<evidence type="ECO:0000313" key="1">
    <source>
        <dbReference type="EMBL" id="BAT01391.1"/>
    </source>
</evidence>
<gene>
    <name evidence="1" type="ordered locus">Os07g0464400</name>
    <name evidence="1" type="ORF">OSNPB_070464400</name>
</gene>
<dbReference type="Proteomes" id="UP000059680">
    <property type="component" value="Chromosome 7"/>
</dbReference>
<accession>A0A0P0X5P1</accession>
<dbReference type="AlphaFoldDB" id="A0A0P0X5P1"/>
<organism evidence="1 2">
    <name type="scientific">Oryza sativa subsp. japonica</name>
    <name type="common">Rice</name>
    <dbReference type="NCBI Taxonomy" id="39947"/>
    <lineage>
        <taxon>Eukaryota</taxon>
        <taxon>Viridiplantae</taxon>
        <taxon>Streptophyta</taxon>
        <taxon>Embryophyta</taxon>
        <taxon>Tracheophyta</taxon>
        <taxon>Spermatophyta</taxon>
        <taxon>Magnoliopsida</taxon>
        <taxon>Liliopsida</taxon>
        <taxon>Poales</taxon>
        <taxon>Poaceae</taxon>
        <taxon>BOP clade</taxon>
        <taxon>Oryzoideae</taxon>
        <taxon>Oryzeae</taxon>
        <taxon>Oryzinae</taxon>
        <taxon>Oryza</taxon>
        <taxon>Oryza sativa</taxon>
    </lineage>
</organism>
<evidence type="ECO:0000313" key="2">
    <source>
        <dbReference type="Proteomes" id="UP000059680"/>
    </source>
</evidence>
<sequence>MACRWNGRISSGKRSRLSTDISMMSLMSMETTLSVRAMVSMTSLCSGTRVSSYTMDTRPRMEWIGRRSPWLITPCNACLASFAMSASRCAYSSSRFCSASRTRIARDPSSRVACDSATATWPATTSMISISCCPQLLPLGGTSTSTA</sequence>
<dbReference type="InParanoid" id="A0A0P0X5P1"/>
<reference evidence="1 2" key="2">
    <citation type="journal article" date="2013" name="Plant Cell Physiol.">
        <title>Rice Annotation Project Database (RAP-DB): an integrative and interactive database for rice genomics.</title>
        <authorList>
            <person name="Sakai H."/>
            <person name="Lee S.S."/>
            <person name="Tanaka T."/>
            <person name="Numa H."/>
            <person name="Kim J."/>
            <person name="Kawahara Y."/>
            <person name="Wakimoto H."/>
            <person name="Yang C.C."/>
            <person name="Iwamoto M."/>
            <person name="Abe T."/>
            <person name="Yamada Y."/>
            <person name="Muto A."/>
            <person name="Inokuchi H."/>
            <person name="Ikemura T."/>
            <person name="Matsumoto T."/>
            <person name="Sasaki T."/>
            <person name="Itoh T."/>
        </authorList>
    </citation>
    <scope>NUCLEOTIDE SEQUENCE [LARGE SCALE GENOMIC DNA]</scope>
    <source>
        <strain evidence="2">cv. Nipponbare</strain>
    </source>
</reference>
<proteinExistence type="predicted"/>
<protein>
    <submittedName>
        <fullName evidence="1">Os07g0464400 protein</fullName>
    </submittedName>
</protein>
<keyword evidence="2" id="KW-1185">Reference proteome</keyword>
<dbReference type="PaxDb" id="39947-A0A0P0X5P1"/>
<reference evidence="1 2" key="3">
    <citation type="journal article" date="2013" name="Rice">
        <title>Improvement of the Oryza sativa Nipponbare reference genome using next generation sequence and optical map data.</title>
        <authorList>
            <person name="Kawahara Y."/>
            <person name="de la Bastide M."/>
            <person name="Hamilton J.P."/>
            <person name="Kanamori H."/>
            <person name="McCombie W.R."/>
            <person name="Ouyang S."/>
            <person name="Schwartz D.C."/>
            <person name="Tanaka T."/>
            <person name="Wu J."/>
            <person name="Zhou S."/>
            <person name="Childs K.L."/>
            <person name="Davidson R.M."/>
            <person name="Lin H."/>
            <person name="Quesada-Ocampo L."/>
            <person name="Vaillancourt B."/>
            <person name="Sakai H."/>
            <person name="Lee S.S."/>
            <person name="Kim J."/>
            <person name="Numa H."/>
            <person name="Itoh T."/>
            <person name="Buell C.R."/>
            <person name="Matsumoto T."/>
        </authorList>
    </citation>
    <scope>NUCLEOTIDE SEQUENCE [LARGE SCALE GENOMIC DNA]</scope>
    <source>
        <strain evidence="2">cv. Nipponbare</strain>
    </source>
</reference>
<dbReference type="EMBL" id="AP014963">
    <property type="protein sequence ID" value="BAT01391.1"/>
    <property type="molecule type" value="Genomic_DNA"/>
</dbReference>
<name>A0A0P0X5P1_ORYSJ</name>